<dbReference type="EMBL" id="NKHZ01000029">
    <property type="protein sequence ID" value="PNS19899.1"/>
    <property type="molecule type" value="Genomic_DNA"/>
</dbReference>
<dbReference type="Pfam" id="PF01571">
    <property type="entry name" value="GCV_T"/>
    <property type="match status" value="1"/>
</dbReference>
<sequence length="380" mass="40372">MVPFGGFEMPVQYNDLSVGESHKWTREKASIFDVSHMVQYHFEGPGVTDFLESLTPSSLSTLPPHQSTLSALLHPETGGIVDDTVITRLTPEKFYVVTNAGCRDKDWAFLSSALSAWQSSSKPPLTITPLQDQGLIALQGPLSASILSSVLADPTSLDLQSFYFGSSHYITVQLPNGPSEPLLAARGGYTGEDGFEISIPPHQTAAVTDLLLSKAGPDKIRLAGLGARDSLRLEAGMCLYGHDLDDTTTPVEAGLSWIIGKSRRESGTFNGSETVLGQLVPASKGGKGVTRRRIGLIVEGAPAREGADIVNAEGTKVGVVTSGCPSPSLGKNIAMGYVKNGLHKAGTELLVRVRGKDRKAIVTKMPFLPSKYWKGGASPS</sequence>
<dbReference type="AlphaFoldDB" id="A0A2K1QY17"/>
<name>A0A2K1QY17_9PEZI</name>
<dbReference type="InterPro" id="IPR013977">
    <property type="entry name" value="GcvT_C"/>
</dbReference>
<evidence type="ECO:0000256" key="3">
    <source>
        <dbReference type="ARBA" id="ARBA00011690"/>
    </source>
</evidence>
<dbReference type="PIRSF" id="PIRSF006487">
    <property type="entry name" value="GcvT"/>
    <property type="match status" value="1"/>
</dbReference>
<evidence type="ECO:0000256" key="1">
    <source>
        <dbReference type="ARBA" id="ARBA00004173"/>
    </source>
</evidence>
<dbReference type="GO" id="GO:0004047">
    <property type="term" value="F:aminomethyltransferase activity"/>
    <property type="evidence" value="ECO:0007669"/>
    <property type="project" value="UniProtKB-EC"/>
</dbReference>
<dbReference type="SUPFAM" id="SSF103025">
    <property type="entry name" value="Folate-binding domain"/>
    <property type="match status" value="1"/>
</dbReference>
<dbReference type="GO" id="GO:0005960">
    <property type="term" value="C:glycine cleavage complex"/>
    <property type="evidence" value="ECO:0007669"/>
    <property type="project" value="InterPro"/>
</dbReference>
<comment type="function">
    <text evidence="12">The glycine cleavage system catalyzes the degradation of glycine.</text>
</comment>
<evidence type="ECO:0000256" key="6">
    <source>
        <dbReference type="ARBA" id="ARBA00022679"/>
    </source>
</evidence>
<feature type="domain" description="Aminomethyltransferase C-terminal" evidence="14">
    <location>
        <begin position="291"/>
        <end position="367"/>
    </location>
</feature>
<dbReference type="GO" id="GO:0006546">
    <property type="term" value="P:glycine catabolic process"/>
    <property type="evidence" value="ECO:0007669"/>
    <property type="project" value="InterPro"/>
</dbReference>
<gene>
    <name evidence="15" type="ORF">CAC42_7866</name>
</gene>
<dbReference type="FunCoup" id="A0A2K1QY17">
    <property type="interactions" value="1154"/>
</dbReference>
<evidence type="ECO:0000256" key="11">
    <source>
        <dbReference type="PIRSR" id="PIRSR006487-1"/>
    </source>
</evidence>
<dbReference type="EC" id="2.1.2.10" evidence="4 12"/>
<evidence type="ECO:0000259" key="14">
    <source>
        <dbReference type="Pfam" id="PF08669"/>
    </source>
</evidence>
<dbReference type="Proteomes" id="UP000243797">
    <property type="component" value="Unassembled WGS sequence"/>
</dbReference>
<dbReference type="PANTHER" id="PTHR43757">
    <property type="entry name" value="AMINOMETHYLTRANSFERASE"/>
    <property type="match status" value="1"/>
</dbReference>
<dbReference type="Pfam" id="PF08669">
    <property type="entry name" value="GCV_T_C"/>
    <property type="match status" value="1"/>
</dbReference>
<keyword evidence="16" id="KW-1185">Reference proteome</keyword>
<dbReference type="STRING" id="2082308.A0A2K1QY17"/>
<dbReference type="InterPro" id="IPR028896">
    <property type="entry name" value="GcvT/YgfZ/DmdA"/>
</dbReference>
<comment type="subcellular location">
    <subcellularLocation>
        <location evidence="1 12">Mitochondrion</location>
    </subcellularLocation>
</comment>
<keyword evidence="7 12" id="KW-0809">Transit peptide</keyword>
<evidence type="ECO:0000256" key="12">
    <source>
        <dbReference type="RuleBase" id="RU003981"/>
    </source>
</evidence>
<dbReference type="PANTHER" id="PTHR43757:SF2">
    <property type="entry name" value="AMINOMETHYLTRANSFERASE, MITOCHONDRIAL"/>
    <property type="match status" value="1"/>
</dbReference>
<comment type="catalytic activity">
    <reaction evidence="10 12">
        <text>N(6)-[(R)-S(8)-aminomethyldihydrolipoyl]-L-lysyl-[protein] + (6S)-5,6,7,8-tetrahydrofolate = N(6)-[(R)-dihydrolipoyl]-L-lysyl-[protein] + (6R)-5,10-methylene-5,6,7,8-tetrahydrofolate + NH4(+)</text>
        <dbReference type="Rhea" id="RHEA:16945"/>
        <dbReference type="Rhea" id="RHEA-COMP:10475"/>
        <dbReference type="Rhea" id="RHEA-COMP:10492"/>
        <dbReference type="ChEBI" id="CHEBI:15636"/>
        <dbReference type="ChEBI" id="CHEBI:28938"/>
        <dbReference type="ChEBI" id="CHEBI:57453"/>
        <dbReference type="ChEBI" id="CHEBI:83100"/>
        <dbReference type="ChEBI" id="CHEBI:83143"/>
        <dbReference type="EC" id="2.1.2.10"/>
    </reaction>
</comment>
<dbReference type="InParanoid" id="A0A2K1QY17"/>
<organism evidence="15 16">
    <name type="scientific">Sphaceloma murrayae</name>
    <dbReference type="NCBI Taxonomy" id="2082308"/>
    <lineage>
        <taxon>Eukaryota</taxon>
        <taxon>Fungi</taxon>
        <taxon>Dikarya</taxon>
        <taxon>Ascomycota</taxon>
        <taxon>Pezizomycotina</taxon>
        <taxon>Dothideomycetes</taxon>
        <taxon>Dothideomycetidae</taxon>
        <taxon>Myriangiales</taxon>
        <taxon>Elsinoaceae</taxon>
        <taxon>Sphaceloma</taxon>
    </lineage>
</organism>
<reference evidence="15 16" key="1">
    <citation type="submission" date="2017-06" db="EMBL/GenBank/DDBJ databases">
        <title>Draft genome sequence of a variant of Elsinoe murrayae.</title>
        <authorList>
            <person name="Cheng Q."/>
        </authorList>
    </citation>
    <scope>NUCLEOTIDE SEQUENCE [LARGE SCALE GENOMIC DNA]</scope>
    <source>
        <strain evidence="15 16">CQ-2017a</strain>
    </source>
</reference>
<comment type="caution">
    <text evidence="15">The sequence shown here is derived from an EMBL/GenBank/DDBJ whole genome shotgun (WGS) entry which is preliminary data.</text>
</comment>
<evidence type="ECO:0000256" key="2">
    <source>
        <dbReference type="ARBA" id="ARBA00008609"/>
    </source>
</evidence>
<protein>
    <recommendedName>
        <fullName evidence="4 12">Aminomethyltransferase</fullName>
        <ecNumber evidence="4 12">2.1.2.10</ecNumber>
    </recommendedName>
    <alternativeName>
        <fullName evidence="9 12">Glycine cleavage system T protein</fullName>
    </alternativeName>
</protein>
<dbReference type="Gene3D" id="3.30.1360.120">
    <property type="entry name" value="Probable tRNA modification gtpase trme, domain 1"/>
    <property type="match status" value="1"/>
</dbReference>
<dbReference type="InterPro" id="IPR027266">
    <property type="entry name" value="TrmE/GcvT-like"/>
</dbReference>
<keyword evidence="6 12" id="KW-0808">Transferase</keyword>
<dbReference type="InterPro" id="IPR006223">
    <property type="entry name" value="GcvT"/>
</dbReference>
<dbReference type="InterPro" id="IPR029043">
    <property type="entry name" value="GcvT/YgfZ_C"/>
</dbReference>
<dbReference type="Gene3D" id="2.40.30.110">
    <property type="entry name" value="Aminomethyltransferase beta-barrel domains"/>
    <property type="match status" value="1"/>
</dbReference>
<dbReference type="FunFam" id="3.30.70.1400:FF:000001">
    <property type="entry name" value="Aminomethyltransferase"/>
    <property type="match status" value="1"/>
</dbReference>
<dbReference type="GO" id="GO:0008483">
    <property type="term" value="F:transaminase activity"/>
    <property type="evidence" value="ECO:0007669"/>
    <property type="project" value="UniProtKB-KW"/>
</dbReference>
<dbReference type="Gene3D" id="4.10.1250.10">
    <property type="entry name" value="Aminomethyltransferase fragment"/>
    <property type="match status" value="1"/>
</dbReference>
<dbReference type="OrthoDB" id="10263536at2759"/>
<dbReference type="FunFam" id="4.10.1250.10:FF:000002">
    <property type="entry name" value="Aminomethyltransferase"/>
    <property type="match status" value="1"/>
</dbReference>
<feature type="domain" description="GCVT N-terminal" evidence="13">
    <location>
        <begin position="1"/>
        <end position="261"/>
    </location>
</feature>
<evidence type="ECO:0000313" key="16">
    <source>
        <dbReference type="Proteomes" id="UP000243797"/>
    </source>
</evidence>
<evidence type="ECO:0000256" key="5">
    <source>
        <dbReference type="ARBA" id="ARBA00022576"/>
    </source>
</evidence>
<evidence type="ECO:0000256" key="10">
    <source>
        <dbReference type="ARBA" id="ARBA00047665"/>
    </source>
</evidence>
<dbReference type="FunFam" id="2.40.30.110:FF:000002">
    <property type="entry name" value="Aminomethyltransferase"/>
    <property type="match status" value="1"/>
</dbReference>
<accession>A0A2K1QY17</accession>
<evidence type="ECO:0000256" key="7">
    <source>
        <dbReference type="ARBA" id="ARBA00022946"/>
    </source>
</evidence>
<evidence type="ECO:0000259" key="13">
    <source>
        <dbReference type="Pfam" id="PF01571"/>
    </source>
</evidence>
<proteinExistence type="inferred from homology"/>
<evidence type="ECO:0000256" key="4">
    <source>
        <dbReference type="ARBA" id="ARBA00012616"/>
    </source>
</evidence>
<dbReference type="InterPro" id="IPR006222">
    <property type="entry name" value="GCVT_N"/>
</dbReference>
<evidence type="ECO:0000256" key="9">
    <source>
        <dbReference type="ARBA" id="ARBA00031395"/>
    </source>
</evidence>
<feature type="binding site" evidence="11">
    <location>
        <position position="196"/>
    </location>
    <ligand>
        <name>substrate</name>
    </ligand>
</feature>
<dbReference type="GO" id="GO:0005739">
    <property type="term" value="C:mitochondrion"/>
    <property type="evidence" value="ECO:0007669"/>
    <property type="project" value="UniProtKB-SubCell"/>
</dbReference>
<evidence type="ECO:0000256" key="8">
    <source>
        <dbReference type="ARBA" id="ARBA00023128"/>
    </source>
</evidence>
<keyword evidence="5 12" id="KW-0032">Aminotransferase</keyword>
<evidence type="ECO:0000313" key="15">
    <source>
        <dbReference type="EMBL" id="PNS19899.1"/>
    </source>
</evidence>
<keyword evidence="8 12" id="KW-0496">Mitochondrion</keyword>
<dbReference type="Gene3D" id="3.30.70.1400">
    <property type="entry name" value="Aminomethyltransferase beta-barrel domains"/>
    <property type="match status" value="1"/>
</dbReference>
<comment type="similarity">
    <text evidence="2 12">Belongs to the GcvT family.</text>
</comment>
<dbReference type="SUPFAM" id="SSF101790">
    <property type="entry name" value="Aminomethyltransferase beta-barrel domain"/>
    <property type="match status" value="1"/>
</dbReference>
<dbReference type="NCBIfam" id="TIGR00528">
    <property type="entry name" value="gcvT"/>
    <property type="match status" value="1"/>
</dbReference>
<comment type="subunit">
    <text evidence="3 12">The glycine cleavage system is composed of four proteins: P, T, L and H.</text>
</comment>